<dbReference type="SUPFAM" id="SSF69593">
    <property type="entry name" value="Glycerol-3-phosphate (1)-acyltransferase"/>
    <property type="match status" value="1"/>
</dbReference>
<keyword evidence="2" id="KW-0808">Transferase</keyword>
<dbReference type="AlphaFoldDB" id="A0A9X7N2R4"/>
<dbReference type="GO" id="GO:0003841">
    <property type="term" value="F:1-acylglycerol-3-phosphate O-acyltransferase activity"/>
    <property type="evidence" value="ECO:0007669"/>
    <property type="project" value="TreeGrafter"/>
</dbReference>
<evidence type="ECO:0000259" key="5">
    <source>
        <dbReference type="SMART" id="SM00563"/>
    </source>
</evidence>
<evidence type="ECO:0000313" key="7">
    <source>
        <dbReference type="Proteomes" id="UP000326659"/>
    </source>
</evidence>
<dbReference type="KEGG" id="pden:F1C79_21400"/>
<evidence type="ECO:0000313" key="6">
    <source>
        <dbReference type="EMBL" id="QEY73950.1"/>
    </source>
</evidence>
<keyword evidence="4" id="KW-0812">Transmembrane</keyword>
<evidence type="ECO:0000256" key="3">
    <source>
        <dbReference type="ARBA" id="ARBA00023315"/>
    </source>
</evidence>
<organism evidence="6 7">
    <name type="scientific">Pseudomonas denitrificans</name>
    <dbReference type="NCBI Taxonomy" id="43306"/>
    <lineage>
        <taxon>Bacteria</taxon>
        <taxon>Pseudomonadati</taxon>
        <taxon>Pseudomonadota</taxon>
        <taxon>Gammaproteobacteria</taxon>
        <taxon>Pseudomonadales</taxon>
        <taxon>Pseudomonadaceae</taxon>
        <taxon>Halopseudomonas</taxon>
    </lineage>
</organism>
<feature type="domain" description="Phospholipid/glycerol acyltransferase" evidence="5">
    <location>
        <begin position="100"/>
        <end position="208"/>
    </location>
</feature>
<name>A0A9X7N2R4_PSEDE</name>
<dbReference type="InterPro" id="IPR002123">
    <property type="entry name" value="Plipid/glycerol_acylTrfase"/>
</dbReference>
<gene>
    <name evidence="6" type="ORF">F1C79_21400</name>
</gene>
<keyword evidence="4" id="KW-1133">Transmembrane helix</keyword>
<dbReference type="SMART" id="SM00563">
    <property type="entry name" value="PlsC"/>
    <property type="match status" value="1"/>
</dbReference>
<dbReference type="GO" id="GO:0006654">
    <property type="term" value="P:phosphatidic acid biosynthetic process"/>
    <property type="evidence" value="ECO:0007669"/>
    <property type="project" value="TreeGrafter"/>
</dbReference>
<keyword evidence="4" id="KW-0472">Membrane</keyword>
<dbReference type="EMBL" id="CP043626">
    <property type="protein sequence ID" value="QEY73950.1"/>
    <property type="molecule type" value="Genomic_DNA"/>
</dbReference>
<accession>A0A9X7N2R4</accession>
<dbReference type="OrthoDB" id="9812274at2"/>
<reference evidence="6 7" key="1">
    <citation type="submission" date="2019-09" db="EMBL/GenBank/DDBJ databases">
        <title>Prosopis cineraria nodule microbiome.</title>
        <authorList>
            <person name="Chaluvadi S.R."/>
            <person name="Ali R."/>
            <person name="Wang X."/>
        </authorList>
    </citation>
    <scope>NUCLEOTIDE SEQUENCE [LARGE SCALE GENOMIC DNA]</scope>
    <source>
        <strain evidence="6 7">BG1</strain>
    </source>
</reference>
<proteinExistence type="predicted"/>
<evidence type="ECO:0000256" key="1">
    <source>
        <dbReference type="ARBA" id="ARBA00005189"/>
    </source>
</evidence>
<comment type="pathway">
    <text evidence="1">Lipid metabolism.</text>
</comment>
<evidence type="ECO:0000256" key="4">
    <source>
        <dbReference type="SAM" id="Phobius"/>
    </source>
</evidence>
<dbReference type="PANTHER" id="PTHR10434:SF66">
    <property type="entry name" value="PHOSPHOLIPID_GLYCEROL ACYLTRANSFERASE DOMAIN-CONTAINING PROTEIN"/>
    <property type="match status" value="1"/>
</dbReference>
<feature type="transmembrane region" description="Helical" evidence="4">
    <location>
        <begin position="20"/>
        <end position="47"/>
    </location>
</feature>
<dbReference type="Proteomes" id="UP000326659">
    <property type="component" value="Chromosome"/>
</dbReference>
<dbReference type="Pfam" id="PF01553">
    <property type="entry name" value="Acyltransferase"/>
    <property type="match status" value="1"/>
</dbReference>
<keyword evidence="7" id="KW-1185">Reference proteome</keyword>
<dbReference type="CDD" id="cd07989">
    <property type="entry name" value="LPLAT_AGPAT-like"/>
    <property type="match status" value="1"/>
</dbReference>
<dbReference type="PANTHER" id="PTHR10434">
    <property type="entry name" value="1-ACYL-SN-GLYCEROL-3-PHOSPHATE ACYLTRANSFERASE"/>
    <property type="match status" value="1"/>
</dbReference>
<evidence type="ECO:0000256" key="2">
    <source>
        <dbReference type="ARBA" id="ARBA00022679"/>
    </source>
</evidence>
<dbReference type="RefSeq" id="WP_151188537.1">
    <property type="nucleotide sequence ID" value="NZ_CP043626.1"/>
</dbReference>
<keyword evidence="3 6" id="KW-0012">Acyltransferase</keyword>
<protein>
    <submittedName>
        <fullName evidence="6">1-acyl-sn-glycerol-3-phosphate acyltransferase</fullName>
    </submittedName>
</protein>
<sequence>MDLATQPLSKRADAWLWRLFATGLCFALFGIGGLLLRVLVFPLLALLPGDALRRRTRARRTVSRLFWLFVQIMQRSGVLSFEIEGAGEVEGISRLGRPGQMVIANHPSLIDVVFLIGLIRDANCVVKQSLFANPFTRGPVTAAQYISNNGSMDMFDEAVDALQQGQTLIVFPEGTRTPPGAAPQFHRGAASIALRGASVITPVTITVTPTTLTKAEPWYSIPARRVHFRLRVGDDLDPQVFASQGPAPAASRRLNAFLHQHFIKELARDERSATGD</sequence>